<evidence type="ECO:0000256" key="1">
    <source>
        <dbReference type="SAM" id="MobiDB-lite"/>
    </source>
</evidence>
<name>A0A7R9NWL8_9NEOP</name>
<dbReference type="AlphaFoldDB" id="A0A7R9NWL8"/>
<reference evidence="2" key="1">
    <citation type="submission" date="2020-11" db="EMBL/GenBank/DDBJ databases">
        <authorList>
            <person name="Tran Van P."/>
        </authorList>
    </citation>
    <scope>NUCLEOTIDE SEQUENCE</scope>
</reference>
<feature type="compositionally biased region" description="Polar residues" evidence="1">
    <location>
        <begin position="55"/>
        <end position="65"/>
    </location>
</feature>
<protein>
    <submittedName>
        <fullName evidence="2">Uncharacterized protein</fullName>
    </submittedName>
</protein>
<feature type="region of interest" description="Disordered" evidence="1">
    <location>
        <begin position="85"/>
        <end position="129"/>
    </location>
</feature>
<gene>
    <name evidence="2" type="ORF">TTEB3V08_LOCUS6673</name>
</gene>
<accession>A0A7R9NWL8</accession>
<evidence type="ECO:0000313" key="2">
    <source>
        <dbReference type="EMBL" id="CAD7458699.1"/>
    </source>
</evidence>
<organism evidence="2">
    <name type="scientific">Timema tahoe</name>
    <dbReference type="NCBI Taxonomy" id="61484"/>
    <lineage>
        <taxon>Eukaryota</taxon>
        <taxon>Metazoa</taxon>
        <taxon>Ecdysozoa</taxon>
        <taxon>Arthropoda</taxon>
        <taxon>Hexapoda</taxon>
        <taxon>Insecta</taxon>
        <taxon>Pterygota</taxon>
        <taxon>Neoptera</taxon>
        <taxon>Polyneoptera</taxon>
        <taxon>Phasmatodea</taxon>
        <taxon>Timematodea</taxon>
        <taxon>Timematoidea</taxon>
        <taxon>Timematidae</taxon>
        <taxon>Timema</taxon>
    </lineage>
</organism>
<proteinExistence type="predicted"/>
<sequence length="147" mass="16273">MLEGEDTPFSTHTLEVGSAYSCSGDSWSGYLLEVLNPGQLGQQQKRNGHLKGLFSNKTPYQTTGSGKKKRPFRCWFLSARSDYFHPREKNGVSPQLAPPDMKTPAARKSTVRRPPATPPVSQKPTPLRAPGVQTMFRFGAVDKMMFG</sequence>
<dbReference type="EMBL" id="OE002426">
    <property type="protein sequence ID" value="CAD7458699.1"/>
    <property type="molecule type" value="Genomic_DNA"/>
</dbReference>
<feature type="region of interest" description="Disordered" evidence="1">
    <location>
        <begin position="42"/>
        <end position="68"/>
    </location>
</feature>